<dbReference type="AlphaFoldDB" id="A0AAV3Y031"/>
<dbReference type="SUPFAM" id="SSF49785">
    <property type="entry name" value="Galactose-binding domain-like"/>
    <property type="match status" value="1"/>
</dbReference>
<dbReference type="Proteomes" id="UP000735302">
    <property type="component" value="Unassembled WGS sequence"/>
</dbReference>
<organism evidence="2 3">
    <name type="scientific">Plakobranchus ocellatus</name>
    <dbReference type="NCBI Taxonomy" id="259542"/>
    <lineage>
        <taxon>Eukaryota</taxon>
        <taxon>Metazoa</taxon>
        <taxon>Spiralia</taxon>
        <taxon>Lophotrochozoa</taxon>
        <taxon>Mollusca</taxon>
        <taxon>Gastropoda</taxon>
        <taxon>Heterobranchia</taxon>
        <taxon>Euthyneura</taxon>
        <taxon>Panpulmonata</taxon>
        <taxon>Sacoglossa</taxon>
        <taxon>Placobranchoidea</taxon>
        <taxon>Plakobranchidae</taxon>
        <taxon>Plakobranchus</taxon>
    </lineage>
</organism>
<proteinExistence type="predicted"/>
<evidence type="ECO:0000259" key="1">
    <source>
        <dbReference type="PROSITE" id="PS50022"/>
    </source>
</evidence>
<evidence type="ECO:0000313" key="2">
    <source>
        <dbReference type="EMBL" id="GFN76303.1"/>
    </source>
</evidence>
<dbReference type="PANTHER" id="PTHR24543">
    <property type="entry name" value="MULTICOPPER OXIDASE-RELATED"/>
    <property type="match status" value="1"/>
</dbReference>
<name>A0AAV3Y031_9GAST</name>
<reference evidence="2 3" key="1">
    <citation type="journal article" date="2021" name="Elife">
        <title>Chloroplast acquisition without the gene transfer in kleptoplastic sea slugs, Plakobranchus ocellatus.</title>
        <authorList>
            <person name="Maeda T."/>
            <person name="Takahashi S."/>
            <person name="Yoshida T."/>
            <person name="Shimamura S."/>
            <person name="Takaki Y."/>
            <person name="Nagai Y."/>
            <person name="Toyoda A."/>
            <person name="Suzuki Y."/>
            <person name="Arimoto A."/>
            <person name="Ishii H."/>
            <person name="Satoh N."/>
            <person name="Nishiyama T."/>
            <person name="Hasebe M."/>
            <person name="Maruyama T."/>
            <person name="Minagawa J."/>
            <person name="Obokata J."/>
            <person name="Shigenobu S."/>
        </authorList>
    </citation>
    <scope>NUCLEOTIDE SEQUENCE [LARGE SCALE GENOMIC DNA]</scope>
</reference>
<feature type="domain" description="F5/8 type C" evidence="1">
    <location>
        <begin position="1"/>
        <end position="96"/>
    </location>
</feature>
<dbReference type="Gene3D" id="2.60.120.260">
    <property type="entry name" value="Galactose-binding domain-like"/>
    <property type="match status" value="1"/>
</dbReference>
<dbReference type="PROSITE" id="PS50022">
    <property type="entry name" value="FA58C_3"/>
    <property type="match status" value="1"/>
</dbReference>
<sequence>MITGAISDWQITASTTYPSEWDRACHEKYARVYLPNKLGWCAKYKSASEWLQVDLGVAARVTGVMTQGRGDGSEWVSRFKVSYSMDAYHWSYVTDNYGNQWVSTELVTFTGYPVDRDITILMAGVIERTKEERVRDGEEGWAAINCLMMISRRIVSL</sequence>
<gene>
    <name evidence="2" type="ORF">PoB_000280900</name>
</gene>
<dbReference type="PROSITE" id="PS01285">
    <property type="entry name" value="FA58C_1"/>
    <property type="match status" value="1"/>
</dbReference>
<dbReference type="InterPro" id="IPR008979">
    <property type="entry name" value="Galactose-bd-like_sf"/>
</dbReference>
<dbReference type="EMBL" id="BLXT01000370">
    <property type="protein sequence ID" value="GFN76303.1"/>
    <property type="molecule type" value="Genomic_DNA"/>
</dbReference>
<dbReference type="Pfam" id="PF00754">
    <property type="entry name" value="F5_F8_type_C"/>
    <property type="match status" value="1"/>
</dbReference>
<dbReference type="InterPro" id="IPR000421">
    <property type="entry name" value="FA58C"/>
</dbReference>
<accession>A0AAV3Y031</accession>
<protein>
    <submittedName>
        <fullName evidence="2">Lactadherin</fullName>
    </submittedName>
</protein>
<evidence type="ECO:0000313" key="3">
    <source>
        <dbReference type="Proteomes" id="UP000735302"/>
    </source>
</evidence>
<dbReference type="PANTHER" id="PTHR24543:SF334">
    <property type="entry name" value="F5_8 TYPE C DOMAIN-CONTAINING PROTEIN"/>
    <property type="match status" value="1"/>
</dbReference>
<comment type="caution">
    <text evidence="2">The sequence shown here is derived from an EMBL/GenBank/DDBJ whole genome shotgun (WGS) entry which is preliminary data.</text>
</comment>
<keyword evidence="3" id="KW-1185">Reference proteome</keyword>